<dbReference type="Proteomes" id="UP000315217">
    <property type="component" value="Unassembled WGS sequence"/>
</dbReference>
<dbReference type="AlphaFoldDB" id="A0A537LJJ6"/>
<reference evidence="1 2" key="1">
    <citation type="journal article" date="2019" name="Nat. Microbiol.">
        <title>Mediterranean grassland soil C-N compound turnover is dependent on rainfall and depth, and is mediated by genomically divergent microorganisms.</title>
        <authorList>
            <person name="Diamond S."/>
            <person name="Andeer P.F."/>
            <person name="Li Z."/>
            <person name="Crits-Christoph A."/>
            <person name="Burstein D."/>
            <person name="Anantharaman K."/>
            <person name="Lane K.R."/>
            <person name="Thomas B.C."/>
            <person name="Pan C."/>
            <person name="Northen T.R."/>
            <person name="Banfield J.F."/>
        </authorList>
    </citation>
    <scope>NUCLEOTIDE SEQUENCE [LARGE SCALE GENOMIC DNA]</scope>
    <source>
        <strain evidence="1">NP_1</strain>
    </source>
</reference>
<name>A0A537LJJ6_9BACT</name>
<comment type="caution">
    <text evidence="1">The sequence shown here is derived from an EMBL/GenBank/DDBJ whole genome shotgun (WGS) entry which is preliminary data.</text>
</comment>
<organism evidence="1 2">
    <name type="scientific">Candidatus Segetimicrobium genomatis</name>
    <dbReference type="NCBI Taxonomy" id="2569760"/>
    <lineage>
        <taxon>Bacteria</taxon>
        <taxon>Bacillati</taxon>
        <taxon>Candidatus Sysuimicrobiota</taxon>
        <taxon>Candidatus Sysuimicrobiia</taxon>
        <taxon>Candidatus Sysuimicrobiales</taxon>
        <taxon>Candidatus Segetimicrobiaceae</taxon>
        <taxon>Candidatus Segetimicrobium</taxon>
    </lineage>
</organism>
<dbReference type="EMBL" id="VBAI01000210">
    <property type="protein sequence ID" value="TMJ08171.1"/>
    <property type="molecule type" value="Genomic_DNA"/>
</dbReference>
<sequence>MRFVGAVGSVFIIVVVFGMGFLLGGTARIGGAAAEPPPYLPAVRPPVSRIPPQGLGRNFELVAHLPLLDDYQWNNTPMGIPRGDNGDITIADHCVYVGAIMGYQPAVVVDVKDPARARVVGPVPDLVPGVMNGGEGIEASADLLVIDQRAAIDGLGYPSPPGLPTRGLAVYDISNCEQPRLVARFDYEGEPTHLFSLWRDPENPARVLAIQTFGGGGRREPEVDIRVVDLSGCPKTCTPHLAAKWGLPAQFSLGPSRPMSYPGTTHSLSLNTHEAVMSTDGKRIYMAQMQAGFLMLDSTRLVNTLRSGGKLVPNPGPTDCNPAAAPSPDAEGFCLTALNPDPNALDRSQPPVLSEWYHTPVKVPGRPYVIVLSESREVQSAGQVPADPNDGLGPVRPHCPGSLLRVVYVGDQEYYWSYGDERGLMRGDLYPKTVGVFGLLEQQFENCTATGHKPGTAVVRAAYSLHNALVFPHIVFATYYGGGLRAIDITDAFSPVEVGYYFGQPVKQVRWAHEIAADTVMKPDGSGLAQSKPSAGPPDLIHFSYVDSYNGLLIFGDINNGLYIVRYTGPHADEIPKQGICVPGNPGAVKPGYEPCPPYGQTNWGAPR</sequence>
<evidence type="ECO:0000313" key="1">
    <source>
        <dbReference type="EMBL" id="TMJ08171.1"/>
    </source>
</evidence>
<gene>
    <name evidence="1" type="ORF">E6G98_12615</name>
</gene>
<proteinExistence type="predicted"/>
<protein>
    <submittedName>
        <fullName evidence="1">Uncharacterized protein</fullName>
    </submittedName>
</protein>
<evidence type="ECO:0000313" key="2">
    <source>
        <dbReference type="Proteomes" id="UP000315217"/>
    </source>
</evidence>
<accession>A0A537LJJ6</accession>